<feature type="binding site" evidence="4">
    <location>
        <position position="111"/>
    </location>
    <ligand>
        <name>substrate</name>
    </ligand>
</feature>
<evidence type="ECO:0000256" key="3">
    <source>
        <dbReference type="PIRSR" id="PIRSR610905-1"/>
    </source>
</evidence>
<feature type="binding site" evidence="4">
    <location>
        <position position="244"/>
    </location>
    <ligand>
        <name>substrate</name>
    </ligand>
</feature>
<dbReference type="PANTHER" id="PTHR36845">
    <property type="entry name" value="HYDROLASE, PUTATIVE (AFU_ORTHOLOGUE AFUA_7G05090)-RELATED"/>
    <property type="match status" value="1"/>
</dbReference>
<dbReference type="EMBL" id="BDQX01000073">
    <property type="protein sequence ID" value="GBG07023.1"/>
    <property type="molecule type" value="Genomic_DNA"/>
</dbReference>
<dbReference type="GO" id="GO:0000272">
    <property type="term" value="P:polysaccharide catabolic process"/>
    <property type="evidence" value="ECO:0007669"/>
    <property type="project" value="TreeGrafter"/>
</dbReference>
<dbReference type="Proteomes" id="UP000245202">
    <property type="component" value="Unassembled WGS sequence"/>
</dbReference>
<feature type="binding site" evidence="4">
    <location>
        <position position="248"/>
    </location>
    <ligand>
        <name>substrate</name>
    </ligand>
</feature>
<feature type="binding site" evidence="4">
    <location>
        <position position="172"/>
    </location>
    <ligand>
        <name>substrate</name>
    </ligand>
</feature>
<keyword evidence="6" id="KW-1185">Reference proteome</keyword>
<dbReference type="InterPro" id="IPR052369">
    <property type="entry name" value="UG_Glycosaminoglycan_Hydrolase"/>
</dbReference>
<name>A0A2R5ETC2_9BACL</name>
<dbReference type="Gene3D" id="1.50.10.10">
    <property type="match status" value="1"/>
</dbReference>
<dbReference type="SUPFAM" id="SSF48208">
    <property type="entry name" value="Six-hairpin glycosidases"/>
    <property type="match status" value="1"/>
</dbReference>
<dbReference type="AlphaFoldDB" id="A0A2R5ETC2"/>
<feature type="binding site" evidence="4">
    <location>
        <position position="361"/>
    </location>
    <ligand>
        <name>substrate</name>
    </ligand>
</feature>
<dbReference type="InterPro" id="IPR008928">
    <property type="entry name" value="6-hairpin_glycosidase_sf"/>
</dbReference>
<comment type="caution">
    <text evidence="5">The sequence shown here is derived from an EMBL/GenBank/DDBJ whole genome shotgun (WGS) entry which is preliminary data.</text>
</comment>
<feature type="binding site" evidence="4">
    <location>
        <position position="232"/>
    </location>
    <ligand>
        <name>substrate</name>
    </ligand>
</feature>
<evidence type="ECO:0000313" key="5">
    <source>
        <dbReference type="EMBL" id="GBG07023.1"/>
    </source>
</evidence>
<dbReference type="GO" id="GO:0052757">
    <property type="term" value="F:chondroitin hydrolase activity"/>
    <property type="evidence" value="ECO:0007669"/>
    <property type="project" value="TreeGrafter"/>
</dbReference>
<protein>
    <submittedName>
        <fullName evidence="5">Glycosyl hydrolase family 88</fullName>
    </submittedName>
</protein>
<feature type="binding site" evidence="4">
    <location>
        <position position="230"/>
    </location>
    <ligand>
        <name>substrate</name>
    </ligand>
</feature>
<proteinExistence type="inferred from homology"/>
<organism evidence="5 6">
    <name type="scientific">Paenibacillus agaridevorans</name>
    <dbReference type="NCBI Taxonomy" id="171404"/>
    <lineage>
        <taxon>Bacteria</taxon>
        <taxon>Bacillati</taxon>
        <taxon>Bacillota</taxon>
        <taxon>Bacilli</taxon>
        <taxon>Bacillales</taxon>
        <taxon>Paenibacillaceae</taxon>
        <taxon>Paenibacillus</taxon>
    </lineage>
</organism>
<sequence length="394" mass="44694">MKTVMKEEIQSRDKFASTTLGRDELEQAISFVLKQIDRKLEDFTHAFPGPTTTSLQYEAGDNVHWTTGFWTGQLWLAYEVTGEEKYRAAAEIHTDSFDRRIRERIDIETHDLGFLYTLSCVSAYKLTGSLKAKEAALEAADRLMDRYLPQAGIIQAWGNLSDPNQRGRFIIDCLNNLPLLYWASEVSGERRYAEAAERHLEQTASHIVREDSSTYHTYYMNPETGEPLFGKTSGGYANDSCWARGQAWGICGFPLNYAYVRDEQYLKLGKKLIHYFWNRLPGDLIPYWDLSLSGQEVPKDSSAAAIAACGMLQLADALPETDADKGIYEKMAVAIVRSLISSYSAASEPECDGLLLHAVYSVPQGMGVDECNLWGDYYYFEALVRLSKNWKMYW</sequence>
<dbReference type="InterPro" id="IPR012341">
    <property type="entry name" value="6hp_glycosidase-like_sf"/>
</dbReference>
<dbReference type="Pfam" id="PF07470">
    <property type="entry name" value="Glyco_hydro_88"/>
    <property type="match status" value="1"/>
</dbReference>
<accession>A0A2R5ETC2</accession>
<keyword evidence="1 5" id="KW-0378">Hydrolase</keyword>
<reference evidence="5 6" key="1">
    <citation type="submission" date="2017-08" db="EMBL/GenBank/DDBJ databases">
        <title>Substantial Increase in Enzyme Production by Combined Drug-Resistance Mutations in Paenibacillus agaridevorans.</title>
        <authorList>
            <person name="Tanaka Y."/>
            <person name="Funane K."/>
            <person name="Hosaka T."/>
            <person name="Shiwa Y."/>
            <person name="Fujita N."/>
            <person name="Miyazaki T."/>
            <person name="Yoshikawa H."/>
            <person name="Murakami K."/>
            <person name="Kasahara K."/>
            <person name="Inaoka T."/>
            <person name="Hiraga Y."/>
            <person name="Ochi K."/>
        </authorList>
    </citation>
    <scope>NUCLEOTIDE SEQUENCE [LARGE SCALE GENOMIC DNA]</scope>
    <source>
        <strain evidence="5 6">T-3040</strain>
    </source>
</reference>
<evidence type="ECO:0000256" key="1">
    <source>
        <dbReference type="ARBA" id="ARBA00022801"/>
    </source>
</evidence>
<gene>
    <name evidence="5" type="ORF">PAT3040_01571</name>
</gene>
<evidence type="ECO:0000256" key="4">
    <source>
        <dbReference type="PIRSR" id="PIRSR610905-2"/>
    </source>
</evidence>
<evidence type="ECO:0000256" key="2">
    <source>
        <dbReference type="ARBA" id="ARBA00038358"/>
    </source>
</evidence>
<feature type="active site" description="Nucleophile" evidence="3">
    <location>
        <position position="111"/>
    </location>
</feature>
<dbReference type="InterPro" id="IPR010905">
    <property type="entry name" value="Glyco_hydro_88"/>
</dbReference>
<comment type="similarity">
    <text evidence="2">Belongs to the glycosyl hydrolase 88 family.</text>
</comment>
<feature type="active site" description="Proton donor" evidence="3">
    <location>
        <position position="172"/>
    </location>
</feature>
<dbReference type="PANTHER" id="PTHR36845:SF1">
    <property type="entry name" value="HYDROLASE, PUTATIVE (AFU_ORTHOLOGUE AFUA_7G05090)-RELATED"/>
    <property type="match status" value="1"/>
</dbReference>
<dbReference type="RefSeq" id="WP_108992162.1">
    <property type="nucleotide sequence ID" value="NZ_BDQX01000073.1"/>
</dbReference>
<evidence type="ECO:0000313" key="6">
    <source>
        <dbReference type="Proteomes" id="UP000245202"/>
    </source>
</evidence>